<sequence length="121" mass="13218">MSTRGRSPTRRARPARHAPPQEPVRRQRGLDARIQGPRILEGIDASLLDIVDHVLTKGIVLKGDVVLGVADIELIYLQLSAVLCAFDRIAGPSAGTRHRAANKPTVVRRPLAGKPDRRRAP</sequence>
<dbReference type="Proteomes" id="UP000064967">
    <property type="component" value="Chromosome"/>
</dbReference>
<proteinExistence type="predicted"/>
<evidence type="ECO:0000256" key="1">
    <source>
        <dbReference type="ARBA" id="ARBA00022987"/>
    </source>
</evidence>
<dbReference type="EMBL" id="CP012333">
    <property type="protein sequence ID" value="AKU95001.1"/>
    <property type="molecule type" value="Genomic_DNA"/>
</dbReference>
<evidence type="ECO:0000256" key="2">
    <source>
        <dbReference type="ARBA" id="ARBA00035108"/>
    </source>
</evidence>
<protein>
    <recommendedName>
        <fullName evidence="6">Gas vesicle structural protein</fullName>
    </recommendedName>
</protein>
<keyword evidence="1" id="KW-0304">Gas vesicle</keyword>
<name>A0A0K1PNM6_9BACT</name>
<dbReference type="RefSeq" id="WP_146646523.1">
    <property type="nucleotide sequence ID" value="NZ_CP012333.1"/>
</dbReference>
<dbReference type="AlphaFoldDB" id="A0A0K1PNM6"/>
<feature type="compositionally biased region" description="Basic residues" evidence="3">
    <location>
        <begin position="7"/>
        <end position="16"/>
    </location>
</feature>
<gene>
    <name evidence="4" type="ORF">AKJ09_01665</name>
</gene>
<reference evidence="4 5" key="1">
    <citation type="submission" date="2015-08" db="EMBL/GenBank/DDBJ databases">
        <authorList>
            <person name="Babu N.S."/>
            <person name="Beckwith C.J."/>
            <person name="Beseler K.G."/>
            <person name="Brison A."/>
            <person name="Carone J.V."/>
            <person name="Caskin T.P."/>
            <person name="Diamond M."/>
            <person name="Durham M.E."/>
            <person name="Foxe J.M."/>
            <person name="Go M."/>
            <person name="Henderson B.A."/>
            <person name="Jones I.B."/>
            <person name="McGettigan J.A."/>
            <person name="Micheletti S.J."/>
            <person name="Nasrallah M.E."/>
            <person name="Ortiz D."/>
            <person name="Piller C.R."/>
            <person name="Privatt S.R."/>
            <person name="Schneider S.L."/>
            <person name="Sharp S."/>
            <person name="Smith T.C."/>
            <person name="Stanton J.D."/>
            <person name="Ullery H.E."/>
            <person name="Wilson R.J."/>
            <person name="Serrano M.G."/>
            <person name="Buck G."/>
            <person name="Lee V."/>
            <person name="Wang Y."/>
            <person name="Carvalho R."/>
            <person name="Voegtly L."/>
            <person name="Shi R."/>
            <person name="Duckworth R."/>
            <person name="Johnson A."/>
            <person name="Loviza R."/>
            <person name="Walstead R."/>
            <person name="Shah Z."/>
            <person name="Kiflezghi M."/>
            <person name="Wade K."/>
            <person name="Ball S.L."/>
            <person name="Bradley K.W."/>
            <person name="Asai D.J."/>
            <person name="Bowman C.A."/>
            <person name="Russell D.A."/>
            <person name="Pope W.H."/>
            <person name="Jacobs-Sera D."/>
            <person name="Hendrix R.W."/>
            <person name="Hatfull G.F."/>
        </authorList>
    </citation>
    <scope>NUCLEOTIDE SEQUENCE [LARGE SCALE GENOMIC DNA]</scope>
    <source>
        <strain evidence="4 5">DSM 27648</strain>
    </source>
</reference>
<organism evidence="4 5">
    <name type="scientific">Labilithrix luteola</name>
    <dbReference type="NCBI Taxonomy" id="1391654"/>
    <lineage>
        <taxon>Bacteria</taxon>
        <taxon>Pseudomonadati</taxon>
        <taxon>Myxococcota</taxon>
        <taxon>Polyangia</taxon>
        <taxon>Polyangiales</taxon>
        <taxon>Labilitrichaceae</taxon>
        <taxon>Labilithrix</taxon>
    </lineage>
</organism>
<evidence type="ECO:0000256" key="3">
    <source>
        <dbReference type="SAM" id="MobiDB-lite"/>
    </source>
</evidence>
<accession>A0A0K1PNM6</accession>
<evidence type="ECO:0000313" key="5">
    <source>
        <dbReference type="Proteomes" id="UP000064967"/>
    </source>
</evidence>
<dbReference type="GO" id="GO:0005198">
    <property type="term" value="F:structural molecule activity"/>
    <property type="evidence" value="ECO:0007669"/>
    <property type="project" value="InterPro"/>
</dbReference>
<dbReference type="OrthoDB" id="3790311at2"/>
<dbReference type="GO" id="GO:0012506">
    <property type="term" value="C:vesicle membrane"/>
    <property type="evidence" value="ECO:0007669"/>
    <property type="project" value="InterPro"/>
</dbReference>
<keyword evidence="5" id="KW-1185">Reference proteome</keyword>
<dbReference type="GO" id="GO:0031411">
    <property type="term" value="C:gas vesicle"/>
    <property type="evidence" value="ECO:0007669"/>
    <property type="project" value="UniProtKB-SubCell"/>
</dbReference>
<dbReference type="KEGG" id="llu:AKJ09_01665"/>
<feature type="region of interest" description="Disordered" evidence="3">
    <location>
        <begin position="93"/>
        <end position="121"/>
    </location>
</feature>
<evidence type="ECO:0000313" key="4">
    <source>
        <dbReference type="EMBL" id="AKU95001.1"/>
    </source>
</evidence>
<dbReference type="Pfam" id="PF00741">
    <property type="entry name" value="Gas_vesicle"/>
    <property type="match status" value="1"/>
</dbReference>
<dbReference type="InterPro" id="IPR000638">
    <property type="entry name" value="Gas-vesicle_GvpA-like"/>
</dbReference>
<feature type="region of interest" description="Disordered" evidence="3">
    <location>
        <begin position="1"/>
        <end position="31"/>
    </location>
</feature>
<dbReference type="STRING" id="1391654.AKJ09_01665"/>
<comment type="subcellular location">
    <subcellularLocation>
        <location evidence="2">Gas vesicle</location>
    </subcellularLocation>
</comment>
<evidence type="ECO:0008006" key="6">
    <source>
        <dbReference type="Google" id="ProtNLM"/>
    </source>
</evidence>